<dbReference type="Proteomes" id="UP000189177">
    <property type="component" value="Unassembled WGS sequence"/>
</dbReference>
<dbReference type="OrthoDB" id="5787291at2"/>
<dbReference type="EMBL" id="MUZR01000050">
    <property type="protein sequence ID" value="OOC09423.1"/>
    <property type="molecule type" value="Genomic_DNA"/>
</dbReference>
<proteinExistence type="predicted"/>
<feature type="compositionally biased region" description="Basic and acidic residues" evidence="1">
    <location>
        <begin position="35"/>
        <end position="51"/>
    </location>
</feature>
<accession>A0A1V2ZX69</accession>
<comment type="caution">
    <text evidence="2">The sequence shown here is derived from an EMBL/GenBank/DDBJ whole genome shotgun (WGS) entry which is preliminary data.</text>
</comment>
<gene>
    <name evidence="2" type="ORF">B1A74_11085</name>
</gene>
<organism evidence="2 3">
    <name type="scientific">Thioalkalivibrio halophilus</name>
    <dbReference type="NCBI Taxonomy" id="252474"/>
    <lineage>
        <taxon>Bacteria</taxon>
        <taxon>Pseudomonadati</taxon>
        <taxon>Pseudomonadota</taxon>
        <taxon>Gammaproteobacteria</taxon>
        <taxon>Chromatiales</taxon>
        <taxon>Ectothiorhodospiraceae</taxon>
        <taxon>Thioalkalivibrio</taxon>
    </lineage>
</organism>
<sequence length="146" mass="14815">MLVAAIAGLPAVAAAVGMEDGHVGHAAMHGTPSADDPHARHGQDHAHGADRHYHHGHGQHTGHADESHDDHHAPATSDASHAGDPLGHADCVDASCLASCSACGHCQGMPTSSGTDVPDPVKQAMSLYSFQSGPPAAALYRPPILS</sequence>
<evidence type="ECO:0000256" key="1">
    <source>
        <dbReference type="SAM" id="MobiDB-lite"/>
    </source>
</evidence>
<protein>
    <submittedName>
        <fullName evidence="2">Uncharacterized protein</fullName>
    </submittedName>
</protein>
<evidence type="ECO:0000313" key="2">
    <source>
        <dbReference type="EMBL" id="OOC09423.1"/>
    </source>
</evidence>
<dbReference type="RefSeq" id="WP_024328682.1">
    <property type="nucleotide sequence ID" value="NZ_MUZR01000050.1"/>
</dbReference>
<feature type="region of interest" description="Disordered" evidence="1">
    <location>
        <begin position="24"/>
        <end position="82"/>
    </location>
</feature>
<keyword evidence="3" id="KW-1185">Reference proteome</keyword>
<evidence type="ECO:0000313" key="3">
    <source>
        <dbReference type="Proteomes" id="UP000189177"/>
    </source>
</evidence>
<dbReference type="AlphaFoldDB" id="A0A1V2ZX69"/>
<feature type="compositionally biased region" description="Basic and acidic residues" evidence="1">
    <location>
        <begin position="62"/>
        <end position="73"/>
    </location>
</feature>
<reference evidence="2 3" key="1">
    <citation type="submission" date="2017-02" db="EMBL/GenBank/DDBJ databases">
        <title>Genomic diversity within the haloalkaliphilic genus Thioalkalivibrio.</title>
        <authorList>
            <person name="Ahn A.-C."/>
            <person name="Meier-Kolthoff J."/>
            <person name="Overmars L."/>
            <person name="Richter M."/>
            <person name="Woyke T."/>
            <person name="Sorokin D.Y."/>
            <person name="Muyzer G."/>
        </authorList>
    </citation>
    <scope>NUCLEOTIDE SEQUENCE [LARGE SCALE GENOMIC DNA]</scope>
    <source>
        <strain evidence="2 3">HL17</strain>
    </source>
</reference>
<dbReference type="STRING" id="252474.B1A74_11085"/>
<name>A0A1V2ZX69_9GAMM</name>